<dbReference type="Proteomes" id="UP000198211">
    <property type="component" value="Unassembled WGS sequence"/>
</dbReference>
<name>A0A225UMV8_9STRA</name>
<accession>A0A225UMV8</accession>
<gene>
    <name evidence="1" type="ORF">PHMEG_00035807</name>
</gene>
<proteinExistence type="predicted"/>
<organism evidence="1 2">
    <name type="scientific">Phytophthora megakarya</name>
    <dbReference type="NCBI Taxonomy" id="4795"/>
    <lineage>
        <taxon>Eukaryota</taxon>
        <taxon>Sar</taxon>
        <taxon>Stramenopiles</taxon>
        <taxon>Oomycota</taxon>
        <taxon>Peronosporomycetes</taxon>
        <taxon>Peronosporales</taxon>
        <taxon>Peronosporaceae</taxon>
        <taxon>Phytophthora</taxon>
    </lineage>
</organism>
<reference evidence="2" key="1">
    <citation type="submission" date="2017-03" db="EMBL/GenBank/DDBJ databases">
        <title>Phytopthora megakarya and P. palmivora, two closely related causual agents of cacao black pod achieved similar genome size and gene model numbers by different mechanisms.</title>
        <authorList>
            <person name="Ali S."/>
            <person name="Shao J."/>
            <person name="Larry D.J."/>
            <person name="Kronmiller B."/>
            <person name="Shen D."/>
            <person name="Strem M.D."/>
            <person name="Melnick R.L."/>
            <person name="Guiltinan M.J."/>
            <person name="Tyler B.M."/>
            <person name="Meinhardt L.W."/>
            <person name="Bailey B.A."/>
        </authorList>
    </citation>
    <scope>NUCLEOTIDE SEQUENCE [LARGE SCALE GENOMIC DNA]</scope>
    <source>
        <strain evidence="2">zdho120</strain>
    </source>
</reference>
<dbReference type="EMBL" id="NBNE01014349">
    <property type="protein sequence ID" value="OWY94454.1"/>
    <property type="molecule type" value="Genomic_DNA"/>
</dbReference>
<keyword evidence="2" id="KW-1185">Reference proteome</keyword>
<evidence type="ECO:0000313" key="2">
    <source>
        <dbReference type="Proteomes" id="UP000198211"/>
    </source>
</evidence>
<dbReference type="AlphaFoldDB" id="A0A225UMV8"/>
<protein>
    <submittedName>
        <fullName evidence="1">Uncharacterized protein</fullName>
    </submittedName>
</protein>
<comment type="caution">
    <text evidence="1">The sequence shown here is derived from an EMBL/GenBank/DDBJ whole genome shotgun (WGS) entry which is preliminary data.</text>
</comment>
<sequence length="195" mass="22354">MKKTQTDHAGREKKKVERVKQKAERLRWKDVIDNWLPIEGSDLLKLASDKSVLKRMRTEGWETAKFPAGQDFPGLHNEEGGPTKAVLDAESPLELILTWRGTRAKQILRPRAAGKNGLEVSFADRVKCNDPRSYFGERKAYAFKNSCSRNFTVYWAASSTYDVPTYLTTFRSLGHYFDWRNSSGDIWSLYEEGAI</sequence>
<evidence type="ECO:0000313" key="1">
    <source>
        <dbReference type="EMBL" id="OWY94454.1"/>
    </source>
</evidence>